<dbReference type="EMBL" id="QXGF01000658">
    <property type="protein sequence ID" value="KAE8937158.1"/>
    <property type="molecule type" value="Genomic_DNA"/>
</dbReference>
<dbReference type="EMBL" id="QXGE01000699">
    <property type="protein sequence ID" value="KAE9305617.1"/>
    <property type="molecule type" value="Genomic_DNA"/>
</dbReference>
<dbReference type="AlphaFoldDB" id="A0A6A3SWH3"/>
<gene>
    <name evidence="9" type="ORF">PF001_g12506</name>
    <name evidence="8" type="ORF">PF002_g6976</name>
    <name evidence="6" type="ORF">PF004_g18691</name>
    <name evidence="7" type="ORF">PF005_g12960</name>
    <name evidence="5" type="ORF">PF006_g17772</name>
    <name evidence="4" type="ORF">PF007_g8363</name>
    <name evidence="1" type="ORF">PF009_g12938</name>
    <name evidence="3" type="ORF">PF010_g11337</name>
    <name evidence="2" type="ORF">PF011_g17799</name>
</gene>
<reference evidence="10 11" key="1">
    <citation type="submission" date="2018-08" db="EMBL/GenBank/DDBJ databases">
        <title>Genomic investigation of the strawberry pathogen Phytophthora fragariae indicates pathogenicity is determined by transcriptional variation in three key races.</title>
        <authorList>
            <person name="Adams T.M."/>
            <person name="Armitage A.D."/>
            <person name="Sobczyk M.K."/>
            <person name="Bates H.J."/>
            <person name="Dunwell J.M."/>
            <person name="Nellist C.F."/>
            <person name="Harrison R.J."/>
        </authorList>
    </citation>
    <scope>NUCLEOTIDE SEQUENCE [LARGE SCALE GENOMIC DNA]</scope>
    <source>
        <strain evidence="9 12">A4</strain>
        <strain evidence="8 13">BC-1</strain>
        <strain evidence="6 17">BC-23</strain>
        <strain evidence="7 11">NOV-27</strain>
        <strain evidence="5 14">NOV-5</strain>
        <strain evidence="4 15">NOV-71</strain>
        <strain evidence="1 10">NOV-9</strain>
        <strain evidence="3 18">ONT-3</strain>
        <strain evidence="2 16">SCRP245</strain>
    </source>
</reference>
<dbReference type="EMBL" id="QXGD01000251">
    <property type="protein sequence ID" value="KAE9245963.1"/>
    <property type="molecule type" value="Genomic_DNA"/>
</dbReference>
<evidence type="ECO:0000313" key="3">
    <source>
        <dbReference type="EMBL" id="KAE9109975.1"/>
    </source>
</evidence>
<evidence type="ECO:0000313" key="17">
    <source>
        <dbReference type="Proteomes" id="UP000476176"/>
    </source>
</evidence>
<proteinExistence type="predicted"/>
<dbReference type="EMBL" id="QXFZ01000348">
    <property type="protein sequence ID" value="KAE9119928.1"/>
    <property type="molecule type" value="Genomic_DNA"/>
</dbReference>
<dbReference type="Proteomes" id="UP000488956">
    <property type="component" value="Unassembled WGS sequence"/>
</dbReference>
<dbReference type="Proteomes" id="UP000440732">
    <property type="component" value="Unassembled WGS sequence"/>
</dbReference>
<evidence type="ECO:0000313" key="9">
    <source>
        <dbReference type="EMBL" id="KAE9305617.1"/>
    </source>
</evidence>
<evidence type="ECO:0000313" key="12">
    <source>
        <dbReference type="Proteomes" id="UP000437068"/>
    </source>
</evidence>
<evidence type="ECO:0000313" key="2">
    <source>
        <dbReference type="EMBL" id="KAE8991785.1"/>
    </source>
</evidence>
<comment type="caution">
    <text evidence="5">The sequence shown here is derived from an EMBL/GenBank/DDBJ whole genome shotgun (WGS) entry which is preliminary data.</text>
</comment>
<accession>A0A6A3SWH3</accession>
<evidence type="ECO:0000313" key="15">
    <source>
        <dbReference type="Proteomes" id="UP000441208"/>
    </source>
</evidence>
<dbReference type="EMBL" id="QXGC01001505">
    <property type="protein sequence ID" value="KAE9201533.1"/>
    <property type="molecule type" value="Genomic_DNA"/>
</dbReference>
<evidence type="ECO:0000313" key="14">
    <source>
        <dbReference type="Proteomes" id="UP000440732"/>
    </source>
</evidence>
<sequence>MTSVRFVRRMQGVVVIVSCRSTSSASSVVNAGPREDFCKPHIFCRAVGAASYSLPPAR</sequence>
<dbReference type="Proteomes" id="UP000429523">
    <property type="component" value="Unassembled WGS sequence"/>
</dbReference>
<evidence type="ECO:0000313" key="6">
    <source>
        <dbReference type="EMBL" id="KAE9201533.1"/>
    </source>
</evidence>
<evidence type="ECO:0000313" key="5">
    <source>
        <dbReference type="EMBL" id="KAE9121941.1"/>
    </source>
</evidence>
<dbReference type="EMBL" id="QXFW01001375">
    <property type="protein sequence ID" value="KAE8991785.1"/>
    <property type="molecule type" value="Genomic_DNA"/>
</dbReference>
<dbReference type="EMBL" id="QXFX01000598">
    <property type="protein sequence ID" value="KAE9109975.1"/>
    <property type="molecule type" value="Genomic_DNA"/>
</dbReference>
<dbReference type="Proteomes" id="UP000437068">
    <property type="component" value="Unassembled WGS sequence"/>
</dbReference>
<evidence type="ECO:0000313" key="10">
    <source>
        <dbReference type="Proteomes" id="UP000429523"/>
    </source>
</evidence>
<keyword evidence="11" id="KW-1185">Reference proteome</keyword>
<dbReference type="Proteomes" id="UP000433483">
    <property type="component" value="Unassembled WGS sequence"/>
</dbReference>
<organism evidence="5 14">
    <name type="scientific">Phytophthora fragariae</name>
    <dbReference type="NCBI Taxonomy" id="53985"/>
    <lineage>
        <taxon>Eukaryota</taxon>
        <taxon>Sar</taxon>
        <taxon>Stramenopiles</taxon>
        <taxon>Oomycota</taxon>
        <taxon>Peronosporomycetes</taxon>
        <taxon>Peronosporales</taxon>
        <taxon>Peronosporaceae</taxon>
        <taxon>Phytophthora</taxon>
    </lineage>
</organism>
<dbReference type="EMBL" id="QXGA01001335">
    <property type="protein sequence ID" value="KAE9121941.1"/>
    <property type="molecule type" value="Genomic_DNA"/>
</dbReference>
<evidence type="ECO:0000313" key="7">
    <source>
        <dbReference type="EMBL" id="KAE9206523.1"/>
    </source>
</evidence>
<evidence type="ECO:0000313" key="4">
    <source>
        <dbReference type="EMBL" id="KAE9119928.1"/>
    </source>
</evidence>
<dbReference type="Proteomes" id="UP000441208">
    <property type="component" value="Unassembled WGS sequence"/>
</dbReference>
<name>A0A6A3SWH3_9STRA</name>
<evidence type="ECO:0000313" key="8">
    <source>
        <dbReference type="EMBL" id="KAE9245963.1"/>
    </source>
</evidence>
<evidence type="ECO:0000313" key="11">
    <source>
        <dbReference type="Proteomes" id="UP000433483"/>
    </source>
</evidence>
<evidence type="ECO:0000313" key="16">
    <source>
        <dbReference type="Proteomes" id="UP000460718"/>
    </source>
</evidence>
<dbReference type="Proteomes" id="UP000460718">
    <property type="component" value="Unassembled WGS sequence"/>
</dbReference>
<protein>
    <submittedName>
        <fullName evidence="5">Uncharacterized protein</fullName>
    </submittedName>
</protein>
<evidence type="ECO:0000313" key="18">
    <source>
        <dbReference type="Proteomes" id="UP000488956"/>
    </source>
</evidence>
<dbReference type="Proteomes" id="UP000476176">
    <property type="component" value="Unassembled WGS sequence"/>
</dbReference>
<evidence type="ECO:0000313" key="1">
    <source>
        <dbReference type="EMBL" id="KAE8937158.1"/>
    </source>
</evidence>
<dbReference type="Proteomes" id="UP000440367">
    <property type="component" value="Unassembled WGS sequence"/>
</dbReference>
<evidence type="ECO:0000313" key="13">
    <source>
        <dbReference type="Proteomes" id="UP000440367"/>
    </source>
</evidence>
<dbReference type="EMBL" id="QXGB01000703">
    <property type="protein sequence ID" value="KAE9206523.1"/>
    <property type="molecule type" value="Genomic_DNA"/>
</dbReference>